<proteinExistence type="predicted"/>
<comment type="caution">
    <text evidence="2">The sequence shown here is derived from an EMBL/GenBank/DDBJ whole genome shotgun (WGS) entry which is preliminary data.</text>
</comment>
<accession>A0A9X8DMB4</accession>
<evidence type="ECO:0000313" key="3">
    <source>
        <dbReference type="Proteomes" id="UP000275652"/>
    </source>
</evidence>
<dbReference type="EMBL" id="QUTI01042133">
    <property type="protein sequence ID" value="RLO00187.1"/>
    <property type="molecule type" value="Genomic_DNA"/>
</dbReference>
<dbReference type="Proteomes" id="UP000275652">
    <property type="component" value="Unassembled WGS sequence"/>
</dbReference>
<gene>
    <name evidence="2" type="ORF">DYB28_008167</name>
</gene>
<name>A0A9X8DMB4_APHAT</name>
<dbReference type="AlphaFoldDB" id="A0A9X8DMB4"/>
<feature type="region of interest" description="Disordered" evidence="1">
    <location>
        <begin position="1"/>
        <end position="41"/>
    </location>
</feature>
<evidence type="ECO:0000313" key="2">
    <source>
        <dbReference type="EMBL" id="RLO00187.1"/>
    </source>
</evidence>
<sequence length="98" mass="10660">MKRSSWTPYAWTTQNRLPAIPNKGPMRASTSRSAAPDDDINERLLATTEAYAESTEGDKEALRGPAASGSERRAIFVNCVDVPGEGRFEDGVDTWEAG</sequence>
<feature type="compositionally biased region" description="Polar residues" evidence="1">
    <location>
        <begin position="1"/>
        <end position="16"/>
    </location>
</feature>
<reference evidence="2 3" key="1">
    <citation type="journal article" date="2018" name="J. Invertebr. Pathol.">
        <title>New genotyping method for the causative agent of crayfish plague (Aphanomyces astaci) based on whole genome data.</title>
        <authorList>
            <person name="Minardi D."/>
            <person name="Studholme D.J."/>
            <person name="van der Giezen M."/>
            <person name="Pretto T."/>
            <person name="Oidtmann B."/>
        </authorList>
    </citation>
    <scope>NUCLEOTIDE SEQUENCE [LARGE SCALE GENOMIC DNA]</scope>
    <source>
        <strain evidence="2 3">KB13</strain>
    </source>
</reference>
<evidence type="ECO:0000256" key="1">
    <source>
        <dbReference type="SAM" id="MobiDB-lite"/>
    </source>
</evidence>
<protein>
    <submittedName>
        <fullName evidence="2">Uncharacterized protein</fullName>
    </submittedName>
</protein>
<organism evidence="2 3">
    <name type="scientific">Aphanomyces astaci</name>
    <name type="common">Crayfish plague agent</name>
    <dbReference type="NCBI Taxonomy" id="112090"/>
    <lineage>
        <taxon>Eukaryota</taxon>
        <taxon>Sar</taxon>
        <taxon>Stramenopiles</taxon>
        <taxon>Oomycota</taxon>
        <taxon>Saprolegniomycetes</taxon>
        <taxon>Saprolegniales</taxon>
        <taxon>Verrucalvaceae</taxon>
        <taxon>Aphanomyces</taxon>
    </lineage>
</organism>